<sequence length="204" mass="23746">MIKFISYMVCSTFLITIGCKKNIADPKLFVDATYEVLDICVKKDQLVLNQNEGKWYYRTIPFNGFAITYHANGKLKEKIGYYKGKKEGVAKKWFDNGLLQKESFYIQNHLDGKVTVWWSNGKIASQARYINGVRDGVQQKWFQSGSLAKKTYLENGKENGMQQAWLENGKIYVNYEARNGRVFGLQRADLCYQLKKEKIKEKYK</sequence>
<accession>A0ABP6UVC6</accession>
<dbReference type="Proteomes" id="UP001500459">
    <property type="component" value="Unassembled WGS sequence"/>
</dbReference>
<name>A0ABP6UVC6_9FLAO</name>
<comment type="caution">
    <text evidence="1">The sequence shown here is derived from an EMBL/GenBank/DDBJ whole genome shotgun (WGS) entry which is preliminary data.</text>
</comment>
<dbReference type="EMBL" id="BAABCW010000024">
    <property type="protein sequence ID" value="GAA3520768.1"/>
    <property type="molecule type" value="Genomic_DNA"/>
</dbReference>
<dbReference type="PROSITE" id="PS51257">
    <property type="entry name" value="PROKAR_LIPOPROTEIN"/>
    <property type="match status" value="1"/>
</dbReference>
<evidence type="ECO:0008006" key="3">
    <source>
        <dbReference type="Google" id="ProtNLM"/>
    </source>
</evidence>
<gene>
    <name evidence="1" type="ORF">GCM10022393_38800</name>
</gene>
<dbReference type="SUPFAM" id="SSF82185">
    <property type="entry name" value="Histone H3 K4-specific methyltransferase SET7/9 N-terminal domain"/>
    <property type="match status" value="1"/>
</dbReference>
<dbReference type="Pfam" id="PF07661">
    <property type="entry name" value="MORN_2"/>
    <property type="match status" value="3"/>
</dbReference>
<organism evidence="1 2">
    <name type="scientific">Aquimarina addita</name>
    <dbReference type="NCBI Taxonomy" id="870485"/>
    <lineage>
        <taxon>Bacteria</taxon>
        <taxon>Pseudomonadati</taxon>
        <taxon>Bacteroidota</taxon>
        <taxon>Flavobacteriia</taxon>
        <taxon>Flavobacteriales</taxon>
        <taxon>Flavobacteriaceae</taxon>
        <taxon>Aquimarina</taxon>
    </lineage>
</organism>
<dbReference type="Gene3D" id="3.90.930.1">
    <property type="match status" value="1"/>
</dbReference>
<keyword evidence="2" id="KW-1185">Reference proteome</keyword>
<proteinExistence type="predicted"/>
<protein>
    <recommendedName>
        <fullName evidence="3">Toxin-antitoxin system YwqK family antitoxin</fullName>
    </recommendedName>
</protein>
<reference evidence="2" key="1">
    <citation type="journal article" date="2019" name="Int. J. Syst. Evol. Microbiol.">
        <title>The Global Catalogue of Microorganisms (GCM) 10K type strain sequencing project: providing services to taxonomists for standard genome sequencing and annotation.</title>
        <authorList>
            <consortium name="The Broad Institute Genomics Platform"/>
            <consortium name="The Broad Institute Genome Sequencing Center for Infectious Disease"/>
            <person name="Wu L."/>
            <person name="Ma J."/>
        </authorList>
    </citation>
    <scope>NUCLEOTIDE SEQUENCE [LARGE SCALE GENOMIC DNA]</scope>
    <source>
        <strain evidence="2">JCM 17106</strain>
    </source>
</reference>
<dbReference type="InterPro" id="IPR011652">
    <property type="entry name" value="MORN_2"/>
</dbReference>
<evidence type="ECO:0000313" key="2">
    <source>
        <dbReference type="Proteomes" id="UP001500459"/>
    </source>
</evidence>
<dbReference type="RefSeq" id="WP_344930297.1">
    <property type="nucleotide sequence ID" value="NZ_BAABCW010000024.1"/>
</dbReference>
<evidence type="ECO:0000313" key="1">
    <source>
        <dbReference type="EMBL" id="GAA3520768.1"/>
    </source>
</evidence>